<dbReference type="AlphaFoldDB" id="Q823S4"/>
<organism evidence="1 2">
    <name type="scientific">Chlamydia caviae (strain ATCC VR-813 / DSM 19441 / 03DC25 / GPIC)</name>
    <name type="common">Chlamydophila caviae</name>
    <dbReference type="NCBI Taxonomy" id="227941"/>
    <lineage>
        <taxon>Bacteria</taxon>
        <taxon>Pseudomonadati</taxon>
        <taxon>Chlamydiota</taxon>
        <taxon>Chlamydiia</taxon>
        <taxon>Chlamydiales</taxon>
        <taxon>Chlamydiaceae</taxon>
        <taxon>Chlamydia/Chlamydophila group</taxon>
        <taxon>Chlamydia</taxon>
    </lineage>
</organism>
<keyword evidence="2" id="KW-1185">Reference proteome</keyword>
<evidence type="ECO:0000313" key="2">
    <source>
        <dbReference type="Proteomes" id="UP000002193"/>
    </source>
</evidence>
<name>Q823S4_CHLCV</name>
<sequence length="41" mass="4804">MMSFAVKFLEFSCLQVTEFICEKNKELVLNKKWPFVLGCDS</sequence>
<dbReference type="Proteomes" id="UP000002193">
    <property type="component" value="Chromosome"/>
</dbReference>
<dbReference type="HOGENOM" id="CLU_3267589_0_0_0"/>
<dbReference type="KEGG" id="cca:CCA_00332"/>
<reference evidence="1 2" key="1">
    <citation type="journal article" date="2003" name="Nucleic Acids Res.">
        <title>Genome sequence of Chlamydophila caviae (Chlamydia psittaci GPIC): examining the role of niche-specific genes in the evolution of the Chlamydiaceae.</title>
        <authorList>
            <person name="Read T.D."/>
            <person name="Myers G.S.A."/>
            <person name="Brunham R.C."/>
            <person name="Nelson W.C."/>
            <person name="Paulsen I.T."/>
            <person name="Heidelberg J.F."/>
            <person name="Holtzapple E.K."/>
            <person name="Khouri H.M."/>
            <person name="Federova N.B."/>
            <person name="Carty H.A."/>
            <person name="Umayam L.A."/>
            <person name="Haft D.H."/>
            <person name="Peterson J.D."/>
            <person name="Beanan M.J."/>
            <person name="White O."/>
            <person name="Salzberg S.L."/>
            <person name="Hsia R.-C."/>
            <person name="McClarty G."/>
            <person name="Rank R.G."/>
            <person name="Bavoil P.M."/>
            <person name="Fraser C.M."/>
        </authorList>
    </citation>
    <scope>NUCLEOTIDE SEQUENCE [LARGE SCALE GENOMIC DNA]</scope>
    <source>
        <strain evidence="2">ATCC VR-813 / DSM 19441 / 03DC25 / GPIC</strain>
    </source>
</reference>
<gene>
    <name evidence="1" type="ordered locus">CCA_00332</name>
</gene>
<protein>
    <submittedName>
        <fullName evidence="1">Uncharacterized protein</fullName>
    </submittedName>
</protein>
<dbReference type="EMBL" id="AE015925">
    <property type="protein sequence ID" value="AAP05080.1"/>
    <property type="molecule type" value="Genomic_DNA"/>
</dbReference>
<accession>Q823S4</accession>
<evidence type="ECO:0000313" key="1">
    <source>
        <dbReference type="EMBL" id="AAP05080.1"/>
    </source>
</evidence>
<proteinExistence type="predicted"/>